<name>A0A8W7PS41_ANOCL</name>
<evidence type="ECO:0000256" key="1">
    <source>
        <dbReference type="SAM" id="MobiDB-lite"/>
    </source>
</evidence>
<protein>
    <submittedName>
        <fullName evidence="2">Uncharacterized protein</fullName>
    </submittedName>
</protein>
<dbReference type="AlphaFoldDB" id="A0A8W7PS41"/>
<sequence>MSSGHSCGAIEAGASQYFGSSPQTLPEMRPPGPDSPGDHFFHVAIVFSRDEHLSRPVLHTEPDRTEAVADQRQDHHHDLHRVDPVGEERPIVVPLVEQLNVGRRKATRPLVLCAQPPPRNALHQEAQPAANDRRYGGFPLRPYQIHVPALPVLGGGVVRVGTLPPAQLRFPLVLALGGQYVGPVGRWQRCARLMPMMMVMVMVVRMVMRPAIPRMTRPNQDLAPIVIVAQRAEPAAGEPPLPVLPLGPLVLLVLDRHAEEFGRLAPHVLLGALLARQIALRDAQQLRIAAALQRGSGRIVQRSGGVLRRWR</sequence>
<dbReference type="Proteomes" id="UP000075882">
    <property type="component" value="Unassembled WGS sequence"/>
</dbReference>
<dbReference type="EnsemblMetazoa" id="ACOM036723-RA">
    <property type="protein sequence ID" value="ACOM036723-PA.1"/>
    <property type="gene ID" value="ACOM036723"/>
</dbReference>
<organism evidence="2">
    <name type="scientific">Anopheles coluzzii</name>
    <name type="common">African malaria mosquito</name>
    <dbReference type="NCBI Taxonomy" id="1518534"/>
    <lineage>
        <taxon>Eukaryota</taxon>
        <taxon>Metazoa</taxon>
        <taxon>Ecdysozoa</taxon>
        <taxon>Arthropoda</taxon>
        <taxon>Hexapoda</taxon>
        <taxon>Insecta</taxon>
        <taxon>Pterygota</taxon>
        <taxon>Neoptera</taxon>
        <taxon>Endopterygota</taxon>
        <taxon>Diptera</taxon>
        <taxon>Nematocera</taxon>
        <taxon>Culicoidea</taxon>
        <taxon>Culicidae</taxon>
        <taxon>Anophelinae</taxon>
        <taxon>Anopheles</taxon>
    </lineage>
</organism>
<accession>A0A8W7PS41</accession>
<evidence type="ECO:0000313" key="2">
    <source>
        <dbReference type="EnsemblMetazoa" id="ACOM036723-PA.1"/>
    </source>
</evidence>
<feature type="region of interest" description="Disordered" evidence="1">
    <location>
        <begin position="15"/>
        <end position="39"/>
    </location>
</feature>
<reference evidence="2" key="1">
    <citation type="submission" date="2022-08" db="UniProtKB">
        <authorList>
            <consortium name="EnsemblMetazoa"/>
        </authorList>
    </citation>
    <scope>IDENTIFICATION</scope>
</reference>
<proteinExistence type="predicted"/>